<keyword evidence="1" id="KW-1133">Transmembrane helix</keyword>
<dbReference type="Proteomes" id="UP000664617">
    <property type="component" value="Unassembled WGS sequence"/>
</dbReference>
<keyword evidence="3" id="KW-1185">Reference proteome</keyword>
<dbReference type="RefSeq" id="WP_207275815.1">
    <property type="nucleotide sequence ID" value="NZ_JAFMPK010000045.1"/>
</dbReference>
<sequence length="180" mass="19317">MQMPDFMSWEWLSDPGGVIAALIAAAAIALLAIGRKKMTAAVGALRNRHAERMRDKYATPCERAHVDDLPRFVHPARFEVQGHVDPTTNATGCVLVNVGKGDALGVTAESDPLGNVELRGAASWDMIKSGAAEPIQLTCDMSDLLFPQSIRVAWREAAGDVHIEDAPLVDGADIGVVTRY</sequence>
<comment type="caution">
    <text evidence="2">The sequence shown here is derived from an EMBL/GenBank/DDBJ whole genome shotgun (WGS) entry which is preliminary data.</text>
</comment>
<keyword evidence="1" id="KW-0472">Membrane</keyword>
<protein>
    <submittedName>
        <fullName evidence="2">Uncharacterized protein</fullName>
    </submittedName>
</protein>
<name>A0ABS3IA80_9MICO</name>
<accession>A0ABS3IA80</accession>
<organism evidence="2 3">
    <name type="scientific">Myceligenerans salitolerans</name>
    <dbReference type="NCBI Taxonomy" id="1230528"/>
    <lineage>
        <taxon>Bacteria</taxon>
        <taxon>Bacillati</taxon>
        <taxon>Actinomycetota</taxon>
        <taxon>Actinomycetes</taxon>
        <taxon>Micrococcales</taxon>
        <taxon>Promicromonosporaceae</taxon>
        <taxon>Myceligenerans</taxon>
    </lineage>
</organism>
<feature type="transmembrane region" description="Helical" evidence="1">
    <location>
        <begin position="15"/>
        <end position="33"/>
    </location>
</feature>
<reference evidence="3" key="2">
    <citation type="submission" date="2023-07" db="EMBL/GenBank/DDBJ databases">
        <title>Myceligenerans salitolerans sp. nov., a halotolerant actinomycete isolated from a salt lake in Xinjiang, China.</title>
        <authorList>
            <person name="Guan T."/>
        </authorList>
    </citation>
    <scope>NUCLEOTIDE SEQUENCE [LARGE SCALE GENOMIC DNA]</scope>
    <source>
        <strain evidence="3">XHU 5031</strain>
    </source>
</reference>
<evidence type="ECO:0000313" key="3">
    <source>
        <dbReference type="Proteomes" id="UP000664617"/>
    </source>
</evidence>
<reference evidence="2 3" key="1">
    <citation type="submission" date="2021-03" db="EMBL/GenBank/DDBJ databases">
        <authorList>
            <person name="Xin L."/>
        </authorList>
    </citation>
    <scope>NUCLEOTIDE SEQUENCE [LARGE SCALE GENOMIC DNA]</scope>
    <source>
        <strain evidence="2 3">XHU 5031</strain>
    </source>
</reference>
<proteinExistence type="predicted"/>
<dbReference type="EMBL" id="JAFMPK010000045">
    <property type="protein sequence ID" value="MBO0609864.1"/>
    <property type="molecule type" value="Genomic_DNA"/>
</dbReference>
<evidence type="ECO:0000256" key="1">
    <source>
        <dbReference type="SAM" id="Phobius"/>
    </source>
</evidence>
<keyword evidence="1" id="KW-0812">Transmembrane</keyword>
<gene>
    <name evidence="2" type="ORF">J0911_12590</name>
</gene>
<evidence type="ECO:0000313" key="2">
    <source>
        <dbReference type="EMBL" id="MBO0609864.1"/>
    </source>
</evidence>